<evidence type="ECO:0000256" key="9">
    <source>
        <dbReference type="ARBA" id="ARBA00023102"/>
    </source>
</evidence>
<evidence type="ECO:0000256" key="6">
    <source>
        <dbReference type="ARBA" id="ARBA00022605"/>
    </source>
</evidence>
<dbReference type="PANTHER" id="PTHR42885:SF2">
    <property type="entry name" value="HISTIDINOL-PHOSPHATE AMINOTRANSFERASE"/>
    <property type="match status" value="1"/>
</dbReference>
<dbReference type="EMBL" id="JBHRVV010000001">
    <property type="protein sequence ID" value="MFC3460357.1"/>
    <property type="molecule type" value="Genomic_DNA"/>
</dbReference>
<accession>A0ABV7PRB4</accession>
<dbReference type="HAMAP" id="MF_01023">
    <property type="entry name" value="HisC_aminotrans_2"/>
    <property type="match status" value="1"/>
</dbReference>
<comment type="pathway">
    <text evidence="2 11">Amino-acid biosynthesis; L-histidine biosynthesis; L-histidine from 5-phospho-alpha-D-ribose 1-diphosphate: step 7/9.</text>
</comment>
<evidence type="ECO:0000256" key="11">
    <source>
        <dbReference type="HAMAP-Rule" id="MF_01023"/>
    </source>
</evidence>
<dbReference type="SUPFAM" id="SSF53383">
    <property type="entry name" value="PLP-dependent transferases"/>
    <property type="match status" value="1"/>
</dbReference>
<feature type="modified residue" description="N6-(pyridoxal phosphate)lysine" evidence="11">
    <location>
        <position position="223"/>
    </location>
</feature>
<keyword evidence="5 11" id="KW-0032">Aminotransferase</keyword>
<evidence type="ECO:0000313" key="14">
    <source>
        <dbReference type="Proteomes" id="UP001595665"/>
    </source>
</evidence>
<dbReference type="InterPro" id="IPR015422">
    <property type="entry name" value="PyrdxlP-dep_Trfase_small"/>
</dbReference>
<keyword evidence="7 11" id="KW-0808">Transferase</keyword>
<dbReference type="InterPro" id="IPR004839">
    <property type="entry name" value="Aminotransferase_I/II_large"/>
</dbReference>
<evidence type="ECO:0000259" key="12">
    <source>
        <dbReference type="Pfam" id="PF00155"/>
    </source>
</evidence>
<gene>
    <name evidence="11 13" type="primary">hisC</name>
    <name evidence="13" type="ORF">ACFOPH_19160</name>
</gene>
<dbReference type="InterPro" id="IPR015424">
    <property type="entry name" value="PyrdxlP-dep_Trfase"/>
</dbReference>
<proteinExistence type="inferred from homology"/>
<feature type="domain" description="Aminotransferase class I/classII large" evidence="12">
    <location>
        <begin position="29"/>
        <end position="354"/>
    </location>
</feature>
<dbReference type="Pfam" id="PF00155">
    <property type="entry name" value="Aminotran_1_2"/>
    <property type="match status" value="1"/>
</dbReference>
<evidence type="ECO:0000256" key="3">
    <source>
        <dbReference type="ARBA" id="ARBA00007970"/>
    </source>
</evidence>
<dbReference type="Proteomes" id="UP001595665">
    <property type="component" value="Unassembled WGS sequence"/>
</dbReference>
<comment type="cofactor">
    <cofactor evidence="1 11">
        <name>pyridoxal 5'-phosphate</name>
        <dbReference type="ChEBI" id="CHEBI:597326"/>
    </cofactor>
</comment>
<evidence type="ECO:0000256" key="5">
    <source>
        <dbReference type="ARBA" id="ARBA00022576"/>
    </source>
</evidence>
<dbReference type="CDD" id="cd00609">
    <property type="entry name" value="AAT_like"/>
    <property type="match status" value="1"/>
</dbReference>
<evidence type="ECO:0000256" key="8">
    <source>
        <dbReference type="ARBA" id="ARBA00022898"/>
    </source>
</evidence>
<name>A0ABV7PRB4_9BURK</name>
<dbReference type="PANTHER" id="PTHR42885">
    <property type="entry name" value="HISTIDINOL-PHOSPHATE AMINOTRANSFERASE-RELATED"/>
    <property type="match status" value="1"/>
</dbReference>
<dbReference type="Gene3D" id="3.90.1150.10">
    <property type="entry name" value="Aspartate Aminotransferase, domain 1"/>
    <property type="match status" value="1"/>
</dbReference>
<keyword evidence="14" id="KW-1185">Reference proteome</keyword>
<dbReference type="InterPro" id="IPR005861">
    <property type="entry name" value="HisP_aminotrans"/>
</dbReference>
<sequence>MNIDNLIANVIRADIRADSAYVVPDASGYIKLDAMENPYALPEALRQELATRLADAVLNRYPVASYATLKQKVSAKLGIPAGYGVLLGNGSDELIQIVTTTVASQERRAVVLAPVPAFVMYARSAQFAGADFVGVPLKADFSLDLDAMLAAIAEHKPAVVFLAYPNNPTGNLFATDEVEAILRALGETGIAVLDEAYQPFARRTFMDRLGEFENLVVMRTVSKLGLAGIRLGYMTAAPKLLAEFEKVRPPYNVNVLTQVAAEFVLDHVEVLDAQAASINAERERLAVELAALPGVEVFPSAANFISLRVPDAAGVCAKLLSGKVLIKNLSKMHPSLANCIRVTVSTPEENSAFLNGLKAALASKQAAT</sequence>
<evidence type="ECO:0000256" key="2">
    <source>
        <dbReference type="ARBA" id="ARBA00005011"/>
    </source>
</evidence>
<dbReference type="EC" id="2.6.1.9" evidence="11"/>
<comment type="caution">
    <text evidence="13">The sequence shown here is derived from an EMBL/GenBank/DDBJ whole genome shotgun (WGS) entry which is preliminary data.</text>
</comment>
<dbReference type="Gene3D" id="3.40.640.10">
    <property type="entry name" value="Type I PLP-dependent aspartate aminotransferase-like (Major domain)"/>
    <property type="match status" value="1"/>
</dbReference>
<protein>
    <recommendedName>
        <fullName evidence="11">Histidinol-phosphate aminotransferase</fullName>
        <ecNumber evidence="11">2.6.1.9</ecNumber>
    </recommendedName>
    <alternativeName>
        <fullName evidence="11">Imidazole acetol-phosphate transaminase</fullName>
    </alternativeName>
</protein>
<comment type="catalytic activity">
    <reaction evidence="10 11">
        <text>L-histidinol phosphate + 2-oxoglutarate = 3-(imidazol-4-yl)-2-oxopropyl phosphate + L-glutamate</text>
        <dbReference type="Rhea" id="RHEA:23744"/>
        <dbReference type="ChEBI" id="CHEBI:16810"/>
        <dbReference type="ChEBI" id="CHEBI:29985"/>
        <dbReference type="ChEBI" id="CHEBI:57766"/>
        <dbReference type="ChEBI" id="CHEBI:57980"/>
        <dbReference type="EC" id="2.6.1.9"/>
    </reaction>
</comment>
<evidence type="ECO:0000256" key="10">
    <source>
        <dbReference type="ARBA" id="ARBA00047481"/>
    </source>
</evidence>
<evidence type="ECO:0000313" key="13">
    <source>
        <dbReference type="EMBL" id="MFC3460357.1"/>
    </source>
</evidence>
<dbReference type="GO" id="GO:0004400">
    <property type="term" value="F:histidinol-phosphate transaminase activity"/>
    <property type="evidence" value="ECO:0007669"/>
    <property type="project" value="UniProtKB-EC"/>
</dbReference>
<evidence type="ECO:0000256" key="1">
    <source>
        <dbReference type="ARBA" id="ARBA00001933"/>
    </source>
</evidence>
<reference evidence="14" key="1">
    <citation type="journal article" date="2019" name="Int. J. Syst. Evol. Microbiol.">
        <title>The Global Catalogue of Microorganisms (GCM) 10K type strain sequencing project: providing services to taxonomists for standard genome sequencing and annotation.</title>
        <authorList>
            <consortium name="The Broad Institute Genomics Platform"/>
            <consortium name="The Broad Institute Genome Sequencing Center for Infectious Disease"/>
            <person name="Wu L."/>
            <person name="Ma J."/>
        </authorList>
    </citation>
    <scope>NUCLEOTIDE SEQUENCE [LARGE SCALE GENOMIC DNA]</scope>
    <source>
        <strain evidence="14">CCM 7480</strain>
    </source>
</reference>
<comment type="subunit">
    <text evidence="4 11">Homodimer.</text>
</comment>
<organism evidence="13 14">
    <name type="scientific">Massilia haematophila</name>
    <dbReference type="NCBI Taxonomy" id="457923"/>
    <lineage>
        <taxon>Bacteria</taxon>
        <taxon>Pseudomonadati</taxon>
        <taxon>Pseudomonadota</taxon>
        <taxon>Betaproteobacteria</taxon>
        <taxon>Burkholderiales</taxon>
        <taxon>Oxalobacteraceae</taxon>
        <taxon>Telluria group</taxon>
        <taxon>Massilia</taxon>
    </lineage>
</organism>
<dbReference type="InterPro" id="IPR015421">
    <property type="entry name" value="PyrdxlP-dep_Trfase_major"/>
</dbReference>
<keyword evidence="6 11" id="KW-0028">Amino-acid biosynthesis</keyword>
<comment type="similarity">
    <text evidence="3 11">Belongs to the class-II pyridoxal-phosphate-dependent aminotransferase family. Histidinol-phosphate aminotransferase subfamily.</text>
</comment>
<keyword evidence="9 11" id="KW-0368">Histidine biosynthesis</keyword>
<dbReference type="NCBIfam" id="TIGR01141">
    <property type="entry name" value="hisC"/>
    <property type="match status" value="1"/>
</dbReference>
<evidence type="ECO:0000256" key="7">
    <source>
        <dbReference type="ARBA" id="ARBA00022679"/>
    </source>
</evidence>
<evidence type="ECO:0000256" key="4">
    <source>
        <dbReference type="ARBA" id="ARBA00011738"/>
    </source>
</evidence>
<keyword evidence="8 11" id="KW-0663">Pyridoxal phosphate</keyword>
<dbReference type="RefSeq" id="WP_379736958.1">
    <property type="nucleotide sequence ID" value="NZ_JBHRVV010000001.1"/>
</dbReference>